<dbReference type="GO" id="GO:0005886">
    <property type="term" value="C:plasma membrane"/>
    <property type="evidence" value="ECO:0007669"/>
    <property type="project" value="UniProtKB-SubCell"/>
</dbReference>
<evidence type="ECO:0000256" key="2">
    <source>
        <dbReference type="ARBA" id="ARBA00005658"/>
    </source>
</evidence>
<feature type="transmembrane region" description="Helical" evidence="9">
    <location>
        <begin position="7"/>
        <end position="26"/>
    </location>
</feature>
<feature type="transmembrane region" description="Helical" evidence="9">
    <location>
        <begin position="184"/>
        <end position="206"/>
    </location>
</feature>
<accession>A0A1X7HIV2</accession>
<evidence type="ECO:0000256" key="7">
    <source>
        <dbReference type="ARBA" id="ARBA00023136"/>
    </source>
</evidence>
<dbReference type="AlphaFoldDB" id="A0A1X7HIV2"/>
<keyword evidence="3" id="KW-0813">Transport</keyword>
<evidence type="ECO:0000256" key="4">
    <source>
        <dbReference type="ARBA" id="ARBA00022475"/>
    </source>
</evidence>
<dbReference type="EMBL" id="FXAK01000008">
    <property type="protein sequence ID" value="SMF86728.1"/>
    <property type="molecule type" value="Genomic_DNA"/>
</dbReference>
<evidence type="ECO:0000256" key="5">
    <source>
        <dbReference type="ARBA" id="ARBA00022692"/>
    </source>
</evidence>
<feature type="transmembrane region" description="Helical" evidence="9">
    <location>
        <begin position="257"/>
        <end position="280"/>
    </location>
</feature>
<feature type="transmembrane region" description="Helical" evidence="9">
    <location>
        <begin position="137"/>
        <end position="157"/>
    </location>
</feature>
<dbReference type="PANTHER" id="PTHR30047:SF7">
    <property type="entry name" value="HIGH-AFFINITY CHOLINE TRANSPORT PROTEIN"/>
    <property type="match status" value="1"/>
</dbReference>
<keyword evidence="5 9" id="KW-0812">Transmembrane</keyword>
<feature type="transmembrane region" description="Helical" evidence="9">
    <location>
        <begin position="46"/>
        <end position="65"/>
    </location>
</feature>
<feature type="transmembrane region" description="Helical" evidence="9">
    <location>
        <begin position="226"/>
        <end position="245"/>
    </location>
</feature>
<feature type="transmembrane region" description="Helical" evidence="9">
    <location>
        <begin position="340"/>
        <end position="359"/>
    </location>
</feature>
<dbReference type="InterPro" id="IPR000060">
    <property type="entry name" value="BCCT_transptr"/>
</dbReference>
<organism evidence="10 11">
    <name type="scientific">Azospirillum oryzae</name>
    <dbReference type="NCBI Taxonomy" id="286727"/>
    <lineage>
        <taxon>Bacteria</taxon>
        <taxon>Pseudomonadati</taxon>
        <taxon>Pseudomonadota</taxon>
        <taxon>Alphaproteobacteria</taxon>
        <taxon>Rhodospirillales</taxon>
        <taxon>Azospirillaceae</taxon>
        <taxon>Azospirillum</taxon>
    </lineage>
</organism>
<sequence length="671" mass="73033">MHGINKTVSFTAGGIILLFVAVAALFTEPFGAQVSAVQAAIVGNFGWFYVLTVAGFLLFALWLFISPYSAIKLGKDDDEPEFSYPTWFAMLFSAGMGIGLLFYGVAEPMLHFSNPRVGEGGTPDAAREAMNLAFLHWGLHAWGIYIVVGLALGYFAYRHDLPLTIRSALYPLLGDRIRGWPGHIVDIVAIFGTLFGIATSLGLGVMQINAGLEYLGLLSVGTVQQMVLIAVITAIATVSAVSGVGKGIRRLSELNMLAGLLLLAFVFLLGPTVFLLSTLVENIGRYLWTLPYTSFRTLPYSGAEWQASWTMFYWGWWISWAPFVGMFIARVSRGRTIREFIGGVLFAPVALTFVWFTVFGETAIHIQMFEGGGMAKAVADSVPTALFVMLDRLPLSVITSAIATLMVITFFVTSADSGALVIDIIGSGGNQDPPIATRIFWAVLSGVVAAILLLVGGLQALQTAAVTTALPFAVVMVLMCISLVLSLREERSVAQDRRKTRESIGSGVPADVPAEGAVPQQPATIDGDWRQRLAAMVGRRTAAQASLPPGSTAARQEVARFIAETVQPALRDVALELERHGRRVEIETGTFSAGIAVLRNGEEEFSYSIRARAYHPMTFAFPEMQDKRAAWQRRVEVILRGGLHKYLPPDRTTREAITQDVVHEYGKWLGW</sequence>
<feature type="transmembrane region" description="Helical" evidence="9">
    <location>
        <begin position="464"/>
        <end position="487"/>
    </location>
</feature>
<evidence type="ECO:0000256" key="3">
    <source>
        <dbReference type="ARBA" id="ARBA00022448"/>
    </source>
</evidence>
<dbReference type="InterPro" id="IPR018093">
    <property type="entry name" value="BCCT_CS"/>
</dbReference>
<evidence type="ECO:0000313" key="11">
    <source>
        <dbReference type="Proteomes" id="UP000192936"/>
    </source>
</evidence>
<evidence type="ECO:0000313" key="10">
    <source>
        <dbReference type="EMBL" id="SMF86728.1"/>
    </source>
</evidence>
<proteinExistence type="inferred from homology"/>
<evidence type="ECO:0000256" key="1">
    <source>
        <dbReference type="ARBA" id="ARBA00004651"/>
    </source>
</evidence>
<keyword evidence="6 9" id="KW-1133">Transmembrane helix</keyword>
<name>A0A1X7HIV2_9PROT</name>
<feature type="transmembrane region" description="Helical" evidence="9">
    <location>
        <begin position="311"/>
        <end position="328"/>
    </location>
</feature>
<comment type="similarity">
    <text evidence="2">Belongs to the BCCT transporter (TC 2.A.15) family.</text>
</comment>
<evidence type="ECO:0000256" key="8">
    <source>
        <dbReference type="SAM" id="MobiDB-lite"/>
    </source>
</evidence>
<keyword evidence="7 9" id="KW-0472">Membrane</keyword>
<dbReference type="GO" id="GO:0022857">
    <property type="term" value="F:transmembrane transporter activity"/>
    <property type="evidence" value="ECO:0007669"/>
    <property type="project" value="InterPro"/>
</dbReference>
<feature type="transmembrane region" description="Helical" evidence="9">
    <location>
        <begin position="393"/>
        <end position="414"/>
    </location>
</feature>
<feature type="transmembrane region" description="Helical" evidence="9">
    <location>
        <begin position="435"/>
        <end position="458"/>
    </location>
</feature>
<protein>
    <submittedName>
        <fullName evidence="10">Choline/glycine/proline betaine transport protein</fullName>
    </submittedName>
</protein>
<dbReference type="NCBIfam" id="TIGR00842">
    <property type="entry name" value="bcct"/>
    <property type="match status" value="1"/>
</dbReference>
<dbReference type="PANTHER" id="PTHR30047">
    <property type="entry name" value="HIGH-AFFINITY CHOLINE TRANSPORT PROTEIN-RELATED"/>
    <property type="match status" value="1"/>
</dbReference>
<dbReference type="Pfam" id="PF02028">
    <property type="entry name" value="BCCT"/>
    <property type="match status" value="1"/>
</dbReference>
<feature type="transmembrane region" description="Helical" evidence="9">
    <location>
        <begin position="86"/>
        <end position="106"/>
    </location>
</feature>
<dbReference type="STRING" id="286727.SAMN02982917_6046"/>
<dbReference type="Proteomes" id="UP000192936">
    <property type="component" value="Unassembled WGS sequence"/>
</dbReference>
<evidence type="ECO:0000256" key="9">
    <source>
        <dbReference type="SAM" id="Phobius"/>
    </source>
</evidence>
<gene>
    <name evidence="10" type="ORF">SAMN02982917_6046</name>
</gene>
<keyword evidence="4" id="KW-1003">Cell membrane</keyword>
<feature type="region of interest" description="Disordered" evidence="8">
    <location>
        <begin position="496"/>
        <end position="521"/>
    </location>
</feature>
<evidence type="ECO:0000256" key="6">
    <source>
        <dbReference type="ARBA" id="ARBA00022989"/>
    </source>
</evidence>
<dbReference type="OrthoDB" id="9775735at2"/>
<dbReference type="PROSITE" id="PS01303">
    <property type="entry name" value="BCCT"/>
    <property type="match status" value="1"/>
</dbReference>
<dbReference type="RefSeq" id="WP_085090921.1">
    <property type="nucleotide sequence ID" value="NZ_FXAK01000008.1"/>
</dbReference>
<comment type="subcellular location">
    <subcellularLocation>
        <location evidence="1">Cell membrane</location>
        <topology evidence="1">Multi-pass membrane protein</topology>
    </subcellularLocation>
</comment>
<reference evidence="10 11" key="1">
    <citation type="submission" date="2017-04" db="EMBL/GenBank/DDBJ databases">
        <authorList>
            <person name="Afonso C.L."/>
            <person name="Miller P.J."/>
            <person name="Scott M.A."/>
            <person name="Spackman E."/>
            <person name="Goraichik I."/>
            <person name="Dimitrov K.M."/>
            <person name="Suarez D.L."/>
            <person name="Swayne D.E."/>
        </authorList>
    </citation>
    <scope>NUCLEOTIDE SEQUENCE [LARGE SCALE GENOMIC DNA]</scope>
    <source>
        <strain evidence="10 11">A2P</strain>
    </source>
</reference>